<dbReference type="PANTHER" id="PTHR11161:SF55">
    <property type="entry name" value="NOSE RESISTANT-TO-FLUOXETINE PROTEIN N-TERMINAL DOMAIN-CONTAINING PROTEIN"/>
    <property type="match status" value="1"/>
</dbReference>
<dbReference type="Proteomes" id="UP000271087">
    <property type="component" value="Unassembled WGS sequence"/>
</dbReference>
<proteinExistence type="predicted"/>
<feature type="transmembrane region" description="Helical" evidence="1">
    <location>
        <begin position="258"/>
        <end position="279"/>
    </location>
</feature>
<dbReference type="AlphaFoldDB" id="A0A3P6U5X9"/>
<feature type="transmembrane region" description="Helical" evidence="1">
    <location>
        <begin position="527"/>
        <end position="549"/>
    </location>
</feature>
<dbReference type="PANTHER" id="PTHR11161">
    <property type="entry name" value="O-ACYLTRANSFERASE"/>
    <property type="match status" value="1"/>
</dbReference>
<keyword evidence="4" id="KW-1185">Reference proteome</keyword>
<dbReference type="InterPro" id="IPR052728">
    <property type="entry name" value="O2_lipid_transport_reg"/>
</dbReference>
<name>A0A3P6U5X9_ONCOC</name>
<evidence type="ECO:0000259" key="2">
    <source>
        <dbReference type="SMART" id="SM00703"/>
    </source>
</evidence>
<keyword evidence="1" id="KW-1133">Transmembrane helix</keyword>
<keyword evidence="1" id="KW-0812">Transmembrane</keyword>
<feature type="transmembrane region" description="Helical" evidence="1">
    <location>
        <begin position="416"/>
        <end position="435"/>
    </location>
</feature>
<feature type="domain" description="Nose resistant-to-fluoxetine protein N-terminal" evidence="2">
    <location>
        <begin position="12"/>
        <end position="136"/>
    </location>
</feature>
<reference evidence="3 4" key="1">
    <citation type="submission" date="2018-08" db="EMBL/GenBank/DDBJ databases">
        <authorList>
            <person name="Laetsch R D."/>
            <person name="Stevens L."/>
            <person name="Kumar S."/>
            <person name="Blaxter L. M."/>
        </authorList>
    </citation>
    <scope>NUCLEOTIDE SEQUENCE [LARGE SCALE GENOMIC DNA]</scope>
</reference>
<evidence type="ECO:0000313" key="3">
    <source>
        <dbReference type="EMBL" id="VDK86610.1"/>
    </source>
</evidence>
<dbReference type="SMART" id="SM00703">
    <property type="entry name" value="NRF"/>
    <property type="match status" value="1"/>
</dbReference>
<keyword evidence="1" id="KW-0472">Membrane</keyword>
<feature type="transmembrane region" description="Helical" evidence="1">
    <location>
        <begin position="378"/>
        <end position="404"/>
    </location>
</feature>
<protein>
    <recommendedName>
        <fullName evidence="2">Nose resistant-to-fluoxetine protein N-terminal domain-containing protein</fullName>
    </recommendedName>
</protein>
<feature type="transmembrane region" description="Helical" evidence="1">
    <location>
        <begin position="497"/>
        <end position="521"/>
    </location>
</feature>
<feature type="transmembrane region" description="Helical" evidence="1">
    <location>
        <begin position="455"/>
        <end position="476"/>
    </location>
</feature>
<feature type="transmembrane region" description="Helical" evidence="1">
    <location>
        <begin position="309"/>
        <end position="330"/>
    </location>
</feature>
<feature type="non-terminal residue" evidence="3">
    <location>
        <position position="798"/>
    </location>
</feature>
<evidence type="ECO:0000313" key="4">
    <source>
        <dbReference type="Proteomes" id="UP000271087"/>
    </source>
</evidence>
<dbReference type="EMBL" id="UYRW01002759">
    <property type="protein sequence ID" value="VDK86610.1"/>
    <property type="molecule type" value="Genomic_DNA"/>
</dbReference>
<evidence type="ECO:0000256" key="1">
    <source>
        <dbReference type="SAM" id="Phobius"/>
    </source>
</evidence>
<accession>A0A3P6U5X9</accession>
<feature type="transmembrane region" description="Helical" evidence="1">
    <location>
        <begin position="337"/>
        <end position="358"/>
    </location>
</feature>
<gene>
    <name evidence="3" type="ORF">NOO_LOCUS7572</name>
</gene>
<dbReference type="OrthoDB" id="207378at2759"/>
<dbReference type="Pfam" id="PF20146">
    <property type="entry name" value="NRF"/>
    <property type="match status" value="1"/>
</dbReference>
<feature type="transmembrane region" description="Helical" evidence="1">
    <location>
        <begin position="151"/>
        <end position="177"/>
    </location>
</feature>
<feature type="transmembrane region" description="Helical" evidence="1">
    <location>
        <begin position="225"/>
        <end position="246"/>
    </location>
</feature>
<sequence>METLIRLIHTNTKMDQLMHDIDETDIVEVIDASAKVPPSGILRGHVIVFGQFEECMLARQQLPNSSRVITGSYVRIFVDKKLRNYNVKGACKLNQYSIGDPSFDVCLPSSCDQHQTLMTLSRSLIQSNGSTPVCTVKQASVRFRPIDYKTWTVLAVMALIGAIAILATTWDLFTIYFESHYHKLELYESAQWFRCLMAFSLIRNTKDIFNIEPTNKPGQIGPIHFMRFISMVWVIFGHATASYMLFSCKLSPPYYIVIAFYSFVFKSLLVNMPLILITVDDHCEKSWWTNFLYLNNFIHYSNQCYLVSWYLATDFQLHIFAPVLLIPLALKPMLGYIIAGLLIMFSTVANLVTVYKGYFPPTDFFMGVMDPRMGSYKFYSLLIYQAPWIRCQVYIVGILVGYLFQTRKTLHISKPTNIICWIISVIFGLLLIMSLRDWIGYDIVMNLSLRAFYSAFSKLAWSLALAYITIACFYNYGGPINDFMSLPIWKPLGRLTYCTYLTHLTVLLYMLCMGVNAFSFSSITHTFFVFTLPCCILSWFFAYWLSVLFELPASNLEMIFLDKFREKSLQKQMSSEMQAVEQNHPIINGWKNKIEGKAQQKSCTPQFRNRKKLVWPIGLAVMYQDATWNICAILKKQSLAVIGLIAQVVAAVEIFLNKRPFFRGFVGVEEIDEKETFVAGEVEEDLIRARSEVVEEAFVVAEVVEENPIVTVVVGEVVKDLVAAVVVGVVLEEDSVVTVDVGEIVEDSVTAGVGVVEEDLVFAVFVGEDLVVTVVVEEDSLVPVVVREVAEEDSVVTV</sequence>
<organism evidence="3 4">
    <name type="scientific">Onchocerca ochengi</name>
    <name type="common">Filarial nematode worm</name>
    <dbReference type="NCBI Taxonomy" id="42157"/>
    <lineage>
        <taxon>Eukaryota</taxon>
        <taxon>Metazoa</taxon>
        <taxon>Ecdysozoa</taxon>
        <taxon>Nematoda</taxon>
        <taxon>Chromadorea</taxon>
        <taxon>Rhabditida</taxon>
        <taxon>Spirurina</taxon>
        <taxon>Spiruromorpha</taxon>
        <taxon>Filarioidea</taxon>
        <taxon>Onchocercidae</taxon>
        <taxon>Onchocerca</taxon>
    </lineage>
</organism>
<dbReference type="InterPro" id="IPR006621">
    <property type="entry name" value="Nose-resist-to-fluoxetine_N"/>
</dbReference>